<feature type="transmembrane region" description="Helical" evidence="5">
    <location>
        <begin position="212"/>
        <end position="233"/>
    </location>
</feature>
<dbReference type="Proteomes" id="UP001054846">
    <property type="component" value="Chromosome"/>
</dbReference>
<accession>A0ABY3PJB8</accession>
<dbReference type="Pfam" id="PF04932">
    <property type="entry name" value="Wzy_C"/>
    <property type="match status" value="1"/>
</dbReference>
<feature type="transmembrane region" description="Helical" evidence="5">
    <location>
        <begin position="80"/>
        <end position="100"/>
    </location>
</feature>
<keyword evidence="2 5" id="KW-0812">Transmembrane</keyword>
<feature type="transmembrane region" description="Helical" evidence="5">
    <location>
        <begin position="410"/>
        <end position="437"/>
    </location>
</feature>
<evidence type="ECO:0000259" key="6">
    <source>
        <dbReference type="Pfam" id="PF04932"/>
    </source>
</evidence>
<dbReference type="EMBL" id="CP063845">
    <property type="protein sequence ID" value="UFP93733.1"/>
    <property type="molecule type" value="Genomic_DNA"/>
</dbReference>
<evidence type="ECO:0000313" key="7">
    <source>
        <dbReference type="EMBL" id="UFP93733.1"/>
    </source>
</evidence>
<feature type="transmembrane region" description="Helical" evidence="5">
    <location>
        <begin position="137"/>
        <end position="159"/>
    </location>
</feature>
<keyword evidence="4 5" id="KW-0472">Membrane</keyword>
<evidence type="ECO:0000313" key="8">
    <source>
        <dbReference type="Proteomes" id="UP001054846"/>
    </source>
</evidence>
<protein>
    <submittedName>
        <fullName evidence="7">O-antigen ligase family protein</fullName>
    </submittedName>
</protein>
<organism evidence="7 8">
    <name type="scientific">Gloeobacter morelensis MG652769</name>
    <dbReference type="NCBI Taxonomy" id="2781736"/>
    <lineage>
        <taxon>Bacteria</taxon>
        <taxon>Bacillati</taxon>
        <taxon>Cyanobacteriota</taxon>
        <taxon>Cyanophyceae</taxon>
        <taxon>Gloeobacterales</taxon>
        <taxon>Gloeobacteraceae</taxon>
        <taxon>Gloeobacter</taxon>
        <taxon>Gloeobacter morelensis</taxon>
    </lineage>
</organism>
<evidence type="ECO:0000256" key="2">
    <source>
        <dbReference type="ARBA" id="ARBA00022692"/>
    </source>
</evidence>
<gene>
    <name evidence="7" type="ORF">ISF26_18405</name>
</gene>
<feature type="transmembrane region" description="Helical" evidence="5">
    <location>
        <begin position="374"/>
        <end position="398"/>
    </location>
</feature>
<keyword evidence="3 5" id="KW-1133">Transmembrane helix</keyword>
<evidence type="ECO:0000256" key="5">
    <source>
        <dbReference type="SAM" id="Phobius"/>
    </source>
</evidence>
<feature type="transmembrane region" description="Helical" evidence="5">
    <location>
        <begin position="285"/>
        <end position="304"/>
    </location>
</feature>
<evidence type="ECO:0000256" key="4">
    <source>
        <dbReference type="ARBA" id="ARBA00023136"/>
    </source>
</evidence>
<sequence>MNQALSTAIRRRPWQEIKLPGLGLSWSMLSAAERLVMLYIALLPAWWVSGLYRYMPALTLAGVLYFTIRREGRWPFGRPSLAVVALLAFAGYQLLFPALGGTLAPGFILQTVLFYVMPALLLWCVQGSGVKVRFPVAAWALSVSVLQMVLIWLVFHFVLGEPSFTPPRTLLATLNDKPTDYDFHDYGEGSGKANYLYFYSAGDRAFAGLTRYMFFFLTPEIFGLVAGYLVLVALDLKNRLWSLALLGSSLFLLLLSGSRAVLLAMPLVLLLRYGVSLGKERGPALLCLLVAALGFTCLAVPPVTNFLVDTTVGTVEAANDFRAGSTRVRMLIYERTLDRIPDELWTGHTEPGEPVFSSFSLGRVGSHSFILGNLLYRSGVLGTALFVIFWSALCWWFFRTRAGRPLSSYGLLLLLVLLSPLMVFGSELVGMLILLAATVCTPSTSSPGGSRRG</sequence>
<dbReference type="RefSeq" id="WP_230840787.1">
    <property type="nucleotide sequence ID" value="NZ_CP063845.1"/>
</dbReference>
<comment type="subcellular location">
    <subcellularLocation>
        <location evidence="1">Membrane</location>
        <topology evidence="1">Multi-pass membrane protein</topology>
    </subcellularLocation>
</comment>
<reference evidence="7 8" key="1">
    <citation type="journal article" date="2021" name="Genome Biol. Evol.">
        <title>Complete Genome Sequencing of a Novel Gloeobacter Species from a Waterfall Cave in Mexico.</title>
        <authorList>
            <person name="Saw J.H."/>
            <person name="Cardona T."/>
            <person name="Montejano G."/>
        </authorList>
    </citation>
    <scope>NUCLEOTIDE SEQUENCE [LARGE SCALE GENOMIC DNA]</scope>
    <source>
        <strain evidence="7">MG652769</strain>
    </source>
</reference>
<dbReference type="GO" id="GO:0016874">
    <property type="term" value="F:ligase activity"/>
    <property type="evidence" value="ECO:0007669"/>
    <property type="project" value="UniProtKB-KW"/>
</dbReference>
<feature type="domain" description="O-antigen ligase-related" evidence="6">
    <location>
        <begin position="248"/>
        <end position="387"/>
    </location>
</feature>
<evidence type="ECO:0000256" key="3">
    <source>
        <dbReference type="ARBA" id="ARBA00022989"/>
    </source>
</evidence>
<keyword evidence="8" id="KW-1185">Reference proteome</keyword>
<name>A0ABY3PJB8_9CYAN</name>
<proteinExistence type="predicted"/>
<dbReference type="InterPro" id="IPR007016">
    <property type="entry name" value="O-antigen_ligase-rel_domated"/>
</dbReference>
<feature type="transmembrane region" description="Helical" evidence="5">
    <location>
        <begin position="106"/>
        <end position="125"/>
    </location>
</feature>
<evidence type="ECO:0000256" key="1">
    <source>
        <dbReference type="ARBA" id="ARBA00004141"/>
    </source>
</evidence>
<keyword evidence="7" id="KW-0436">Ligase</keyword>